<comment type="catalytic activity">
    <reaction evidence="2">
        <text>(7R,8S)-7,8-diammoniononanoate + CO2 + ATP = (4R,5S)-dethiobiotin + ADP + phosphate + 3 H(+)</text>
        <dbReference type="Rhea" id="RHEA:15805"/>
        <dbReference type="ChEBI" id="CHEBI:15378"/>
        <dbReference type="ChEBI" id="CHEBI:16526"/>
        <dbReference type="ChEBI" id="CHEBI:30616"/>
        <dbReference type="ChEBI" id="CHEBI:43474"/>
        <dbReference type="ChEBI" id="CHEBI:149469"/>
        <dbReference type="ChEBI" id="CHEBI:149473"/>
        <dbReference type="ChEBI" id="CHEBI:456216"/>
        <dbReference type="EC" id="6.3.3.3"/>
    </reaction>
</comment>
<feature type="binding site" evidence="2">
    <location>
        <begin position="123"/>
        <end position="126"/>
    </location>
    <ligand>
        <name>ATP</name>
        <dbReference type="ChEBI" id="CHEBI:30616"/>
    </ligand>
</feature>
<keyword evidence="4" id="KW-1185">Reference proteome</keyword>
<keyword evidence="2 3" id="KW-0436">Ligase</keyword>
<comment type="similarity">
    <text evidence="2">Belongs to the dethiobiotin synthetase family.</text>
</comment>
<dbReference type="InterPro" id="IPR027417">
    <property type="entry name" value="P-loop_NTPase"/>
</dbReference>
<feature type="binding site" evidence="2">
    <location>
        <position position="62"/>
    </location>
    <ligand>
        <name>Mg(2+)</name>
        <dbReference type="ChEBI" id="CHEBI:18420"/>
    </ligand>
</feature>
<keyword evidence="2" id="KW-0460">Magnesium</keyword>
<reference evidence="3" key="1">
    <citation type="submission" date="2022-10" db="EMBL/GenBank/DDBJ databases">
        <title>Characterization and whole genome sequencing of a new Roseateles species, isolated from fresh water.</title>
        <authorList>
            <person name="Guliayeva D.Y."/>
            <person name="Akhremchuk A.E."/>
            <person name="Sikolenko M.A."/>
            <person name="Valentovich L.N."/>
            <person name="Sidarenka A.V."/>
        </authorList>
    </citation>
    <scope>NUCLEOTIDE SEQUENCE</scope>
    <source>
        <strain evidence="3">BIM B-1768</strain>
    </source>
</reference>
<feature type="binding site" evidence="2">
    <location>
        <begin position="216"/>
        <end position="218"/>
    </location>
    <ligand>
        <name>ATP</name>
        <dbReference type="ChEBI" id="CHEBI:30616"/>
    </ligand>
</feature>
<evidence type="ECO:0000256" key="2">
    <source>
        <dbReference type="HAMAP-Rule" id="MF_00336"/>
    </source>
</evidence>
<gene>
    <name evidence="2 3" type="primary">bioD</name>
    <name evidence="3" type="ORF">N4261_23140</name>
</gene>
<evidence type="ECO:0000256" key="1">
    <source>
        <dbReference type="ARBA" id="ARBA00022756"/>
    </source>
</evidence>
<evidence type="ECO:0000313" key="4">
    <source>
        <dbReference type="Proteomes" id="UP001064933"/>
    </source>
</evidence>
<dbReference type="EC" id="6.3.3.3" evidence="2"/>
<dbReference type="HAMAP" id="MF_00336">
    <property type="entry name" value="BioD"/>
    <property type="match status" value="1"/>
</dbReference>
<dbReference type="SUPFAM" id="SSF52540">
    <property type="entry name" value="P-loop containing nucleoside triphosphate hydrolases"/>
    <property type="match status" value="1"/>
</dbReference>
<keyword evidence="2" id="KW-0547">Nucleotide-binding</keyword>
<keyword evidence="2" id="KW-0479">Metal-binding</keyword>
<accession>A0ABY6AXC2</accession>
<comment type="subcellular location">
    <subcellularLocation>
        <location evidence="2">Cytoplasm</location>
    </subcellularLocation>
</comment>
<feature type="binding site" evidence="2">
    <location>
        <position position="62"/>
    </location>
    <ligand>
        <name>ATP</name>
        <dbReference type="ChEBI" id="CHEBI:30616"/>
    </ligand>
</feature>
<keyword evidence="2" id="KW-0067">ATP-binding</keyword>
<feature type="binding site" evidence="2">
    <location>
        <begin position="183"/>
        <end position="184"/>
    </location>
    <ligand>
        <name>ATP</name>
        <dbReference type="ChEBI" id="CHEBI:30616"/>
    </ligand>
</feature>
<dbReference type="Pfam" id="PF13500">
    <property type="entry name" value="AAA_26"/>
    <property type="match status" value="1"/>
</dbReference>
<keyword evidence="1 2" id="KW-0093">Biotin biosynthesis</keyword>
<dbReference type="InterPro" id="IPR004472">
    <property type="entry name" value="DTB_synth_BioD"/>
</dbReference>
<name>A0ABY6AXC2_9BURK</name>
<comment type="pathway">
    <text evidence="2">Cofactor biosynthesis; biotin biosynthesis; biotin from 7,8-diaminononanoate: step 1/2.</text>
</comment>
<feature type="active site" evidence="2">
    <location>
        <position position="44"/>
    </location>
</feature>
<dbReference type="EMBL" id="CP104562">
    <property type="protein sequence ID" value="UXH77834.1"/>
    <property type="molecule type" value="Genomic_DNA"/>
</dbReference>
<comment type="function">
    <text evidence="2">Catalyzes a mechanistically unusual reaction, the ATP-dependent insertion of CO2 between the N7 and N8 nitrogen atoms of 7,8-diaminopelargonic acid (DAPA, also called 7,8-diammoniononanoate) to form a ureido ring.</text>
</comment>
<comment type="caution">
    <text evidence="2">Lacks conserved residue(s) required for the propagation of feature annotation.</text>
</comment>
<dbReference type="PANTHER" id="PTHR43210">
    <property type="entry name" value="DETHIOBIOTIN SYNTHETASE"/>
    <property type="match status" value="1"/>
</dbReference>
<keyword evidence="2" id="KW-0963">Cytoplasm</keyword>
<dbReference type="GO" id="GO:0004141">
    <property type="term" value="F:dethiobiotin synthase activity"/>
    <property type="evidence" value="ECO:0007669"/>
    <property type="project" value="UniProtKB-EC"/>
</dbReference>
<dbReference type="Proteomes" id="UP001064933">
    <property type="component" value="Chromosome"/>
</dbReference>
<feature type="binding site" evidence="2">
    <location>
        <position position="23"/>
    </location>
    <ligand>
        <name>Mg(2+)</name>
        <dbReference type="ChEBI" id="CHEBI:18420"/>
    </ligand>
</feature>
<dbReference type="RefSeq" id="WP_261757589.1">
    <property type="nucleotide sequence ID" value="NZ_CP104562.2"/>
</dbReference>
<evidence type="ECO:0000313" key="3">
    <source>
        <dbReference type="EMBL" id="UXH77834.1"/>
    </source>
</evidence>
<feature type="binding site" evidence="2">
    <location>
        <position position="123"/>
    </location>
    <ligand>
        <name>Mg(2+)</name>
        <dbReference type="ChEBI" id="CHEBI:18420"/>
    </ligand>
</feature>
<dbReference type="PIRSF" id="PIRSF006755">
    <property type="entry name" value="DTB_synth"/>
    <property type="match status" value="1"/>
</dbReference>
<comment type="cofactor">
    <cofactor evidence="2">
        <name>Mg(2+)</name>
        <dbReference type="ChEBI" id="CHEBI:18420"/>
    </cofactor>
</comment>
<dbReference type="PANTHER" id="PTHR43210:SF5">
    <property type="entry name" value="DETHIOBIOTIN SYNTHETASE"/>
    <property type="match status" value="1"/>
</dbReference>
<sequence length="244" mass="25474">MTPLLSPSSGFFITGTDTEIGKTSITAGLTHAFQQLGRRVAPIKSLAAGQVQLADGRWVNDDVAQLHAAQKLGLTVDEVGPLQFREPCAPHIAARLEGRSIDRDALLAAIRATAGKADVTLVEGVGGFRVPITAQWDTADLAVDLGLPVVLVVGLRLGCINHALLTVEAVLARGLTLAGWVANTADPHQPHVADNLSALRARIDDAVGAPCWGHVPRLPDPSPAAVAAHLQQQALLNALKALKA</sequence>
<dbReference type="CDD" id="cd03109">
    <property type="entry name" value="DTBS"/>
    <property type="match status" value="1"/>
</dbReference>
<dbReference type="NCBIfam" id="TIGR00347">
    <property type="entry name" value="bioD"/>
    <property type="match status" value="1"/>
</dbReference>
<proteinExistence type="inferred from homology"/>
<organism evidence="3 4">
    <name type="scientific">Roseateles amylovorans</name>
    <dbReference type="NCBI Taxonomy" id="2978473"/>
    <lineage>
        <taxon>Bacteria</taxon>
        <taxon>Pseudomonadati</taxon>
        <taxon>Pseudomonadota</taxon>
        <taxon>Betaproteobacteria</taxon>
        <taxon>Burkholderiales</taxon>
        <taxon>Sphaerotilaceae</taxon>
        <taxon>Roseateles</taxon>
    </lineage>
</organism>
<protein>
    <recommendedName>
        <fullName evidence="2">ATP-dependent dethiobiotin synthetase BioD</fullName>
        <ecNumber evidence="2">6.3.3.3</ecNumber>
    </recommendedName>
    <alternativeName>
        <fullName evidence="2">DTB synthetase</fullName>
        <shortName evidence="2">DTBS</shortName>
    </alternativeName>
    <alternativeName>
        <fullName evidence="2">Dethiobiotin synthase</fullName>
    </alternativeName>
</protein>
<comment type="subunit">
    <text evidence="2">Homodimer.</text>
</comment>
<dbReference type="Gene3D" id="3.40.50.300">
    <property type="entry name" value="P-loop containing nucleotide triphosphate hydrolases"/>
    <property type="match status" value="1"/>
</dbReference>